<gene>
    <name evidence="1" type="ORF">BC938DRAFT_478735</name>
</gene>
<organism evidence="1 2">
    <name type="scientific">Jimgerdemannia flammicorona</name>
    <dbReference type="NCBI Taxonomy" id="994334"/>
    <lineage>
        <taxon>Eukaryota</taxon>
        <taxon>Fungi</taxon>
        <taxon>Fungi incertae sedis</taxon>
        <taxon>Mucoromycota</taxon>
        <taxon>Mucoromycotina</taxon>
        <taxon>Endogonomycetes</taxon>
        <taxon>Endogonales</taxon>
        <taxon>Endogonaceae</taxon>
        <taxon>Jimgerdemannia</taxon>
    </lineage>
</organism>
<dbReference type="AlphaFoldDB" id="A0A433P4W8"/>
<evidence type="ECO:0000313" key="2">
    <source>
        <dbReference type="Proteomes" id="UP000274822"/>
    </source>
</evidence>
<dbReference type="EMBL" id="RBNJ01034240">
    <property type="protein sequence ID" value="RUS12568.1"/>
    <property type="molecule type" value="Genomic_DNA"/>
</dbReference>
<protein>
    <submittedName>
        <fullName evidence="1">Uncharacterized protein</fullName>
    </submittedName>
</protein>
<keyword evidence="2" id="KW-1185">Reference proteome</keyword>
<proteinExistence type="predicted"/>
<dbReference type="Proteomes" id="UP000274822">
    <property type="component" value="Unassembled WGS sequence"/>
</dbReference>
<accession>A0A433P4W8</accession>
<reference evidence="1 2" key="1">
    <citation type="journal article" date="2018" name="New Phytol.">
        <title>Phylogenomics of Endogonaceae and evolution of mycorrhizas within Mucoromycota.</title>
        <authorList>
            <person name="Chang Y."/>
            <person name="Desiro A."/>
            <person name="Na H."/>
            <person name="Sandor L."/>
            <person name="Lipzen A."/>
            <person name="Clum A."/>
            <person name="Barry K."/>
            <person name="Grigoriev I.V."/>
            <person name="Martin F.M."/>
            <person name="Stajich J.E."/>
            <person name="Smith M.E."/>
            <person name="Bonito G."/>
            <person name="Spatafora J.W."/>
        </authorList>
    </citation>
    <scope>NUCLEOTIDE SEQUENCE [LARGE SCALE GENOMIC DNA]</scope>
    <source>
        <strain evidence="1 2">AD002</strain>
    </source>
</reference>
<comment type="caution">
    <text evidence="1">The sequence shown here is derived from an EMBL/GenBank/DDBJ whole genome shotgun (WGS) entry which is preliminary data.</text>
</comment>
<evidence type="ECO:0000313" key="1">
    <source>
        <dbReference type="EMBL" id="RUS12568.1"/>
    </source>
</evidence>
<sequence length="119" mass="13368">MKIPLFWGSIVECGKTRMNLLLQRAWAKHVALGAADVTRVERTVLNNEGDRTISSRITVCKRNCFDCQTTTISLKRKRPSTDTARAMRTTHGPCATGTCCHRDEDRPMECAFQLLVAVQ</sequence>
<name>A0A433P4W8_9FUNG</name>